<gene>
    <name evidence="2" type="ORF">SCLCIDRAFT_1115493</name>
</gene>
<keyword evidence="1" id="KW-0472">Membrane</keyword>
<protein>
    <submittedName>
        <fullName evidence="2">Uncharacterized protein</fullName>
    </submittedName>
</protein>
<keyword evidence="1" id="KW-1133">Transmembrane helix</keyword>
<sequence length="93" mass="10810">MRPYHVMYALAHLALFVLLETLFITGATCLIHLCSLARKNKLRAFRHEEQEGATLKSEGNQCLRRLRVPVLKIELQGLPIRQCSVYRFKILFL</sequence>
<organism evidence="2 3">
    <name type="scientific">Scleroderma citrinum Foug A</name>
    <dbReference type="NCBI Taxonomy" id="1036808"/>
    <lineage>
        <taxon>Eukaryota</taxon>
        <taxon>Fungi</taxon>
        <taxon>Dikarya</taxon>
        <taxon>Basidiomycota</taxon>
        <taxon>Agaricomycotina</taxon>
        <taxon>Agaricomycetes</taxon>
        <taxon>Agaricomycetidae</taxon>
        <taxon>Boletales</taxon>
        <taxon>Sclerodermatineae</taxon>
        <taxon>Sclerodermataceae</taxon>
        <taxon>Scleroderma</taxon>
    </lineage>
</organism>
<dbReference type="InParanoid" id="A0A0C3DPL9"/>
<evidence type="ECO:0000256" key="1">
    <source>
        <dbReference type="SAM" id="Phobius"/>
    </source>
</evidence>
<reference evidence="2 3" key="1">
    <citation type="submission" date="2014-04" db="EMBL/GenBank/DDBJ databases">
        <authorList>
            <consortium name="DOE Joint Genome Institute"/>
            <person name="Kuo A."/>
            <person name="Kohler A."/>
            <person name="Nagy L.G."/>
            <person name="Floudas D."/>
            <person name="Copeland A."/>
            <person name="Barry K.W."/>
            <person name="Cichocki N."/>
            <person name="Veneault-Fourrey C."/>
            <person name="LaButti K."/>
            <person name="Lindquist E.A."/>
            <person name="Lipzen A."/>
            <person name="Lundell T."/>
            <person name="Morin E."/>
            <person name="Murat C."/>
            <person name="Sun H."/>
            <person name="Tunlid A."/>
            <person name="Henrissat B."/>
            <person name="Grigoriev I.V."/>
            <person name="Hibbett D.S."/>
            <person name="Martin F."/>
            <person name="Nordberg H.P."/>
            <person name="Cantor M.N."/>
            <person name="Hua S.X."/>
        </authorList>
    </citation>
    <scope>NUCLEOTIDE SEQUENCE [LARGE SCALE GENOMIC DNA]</scope>
    <source>
        <strain evidence="2 3">Foug A</strain>
    </source>
</reference>
<accession>A0A0C3DPL9</accession>
<name>A0A0C3DPL9_9AGAM</name>
<feature type="transmembrane region" description="Helical" evidence="1">
    <location>
        <begin position="6"/>
        <end position="33"/>
    </location>
</feature>
<proteinExistence type="predicted"/>
<keyword evidence="3" id="KW-1185">Reference proteome</keyword>
<evidence type="ECO:0000313" key="2">
    <source>
        <dbReference type="EMBL" id="KIM57961.1"/>
    </source>
</evidence>
<keyword evidence="1" id="KW-0812">Transmembrane</keyword>
<dbReference type="EMBL" id="KN822093">
    <property type="protein sequence ID" value="KIM57961.1"/>
    <property type="molecule type" value="Genomic_DNA"/>
</dbReference>
<dbReference type="HOGENOM" id="CLU_2400996_0_0_1"/>
<reference evidence="3" key="2">
    <citation type="submission" date="2015-01" db="EMBL/GenBank/DDBJ databases">
        <title>Evolutionary Origins and Diversification of the Mycorrhizal Mutualists.</title>
        <authorList>
            <consortium name="DOE Joint Genome Institute"/>
            <consortium name="Mycorrhizal Genomics Consortium"/>
            <person name="Kohler A."/>
            <person name="Kuo A."/>
            <person name="Nagy L.G."/>
            <person name="Floudas D."/>
            <person name="Copeland A."/>
            <person name="Barry K.W."/>
            <person name="Cichocki N."/>
            <person name="Veneault-Fourrey C."/>
            <person name="LaButti K."/>
            <person name="Lindquist E.A."/>
            <person name="Lipzen A."/>
            <person name="Lundell T."/>
            <person name="Morin E."/>
            <person name="Murat C."/>
            <person name="Riley R."/>
            <person name="Ohm R."/>
            <person name="Sun H."/>
            <person name="Tunlid A."/>
            <person name="Henrissat B."/>
            <person name="Grigoriev I.V."/>
            <person name="Hibbett D.S."/>
            <person name="Martin F."/>
        </authorList>
    </citation>
    <scope>NUCLEOTIDE SEQUENCE [LARGE SCALE GENOMIC DNA]</scope>
    <source>
        <strain evidence="3">Foug A</strain>
    </source>
</reference>
<dbReference type="AlphaFoldDB" id="A0A0C3DPL9"/>
<dbReference type="Proteomes" id="UP000053989">
    <property type="component" value="Unassembled WGS sequence"/>
</dbReference>
<evidence type="ECO:0000313" key="3">
    <source>
        <dbReference type="Proteomes" id="UP000053989"/>
    </source>
</evidence>